<name>A0A8S4A991_9EUPU</name>
<dbReference type="Pfam" id="PF19088">
    <property type="entry name" value="TUTase"/>
    <property type="match status" value="1"/>
</dbReference>
<organism evidence="2 3">
    <name type="scientific">Candidula unifasciata</name>
    <dbReference type="NCBI Taxonomy" id="100452"/>
    <lineage>
        <taxon>Eukaryota</taxon>
        <taxon>Metazoa</taxon>
        <taxon>Spiralia</taxon>
        <taxon>Lophotrochozoa</taxon>
        <taxon>Mollusca</taxon>
        <taxon>Gastropoda</taxon>
        <taxon>Heterobranchia</taxon>
        <taxon>Euthyneura</taxon>
        <taxon>Panpulmonata</taxon>
        <taxon>Eupulmonata</taxon>
        <taxon>Stylommatophora</taxon>
        <taxon>Helicina</taxon>
        <taxon>Helicoidea</taxon>
        <taxon>Geomitridae</taxon>
        <taxon>Candidula</taxon>
    </lineage>
</organism>
<feature type="domain" description="Terminal uridylyltransferase 4/7 nucleotidyltransferase" evidence="1">
    <location>
        <begin position="63"/>
        <end position="199"/>
    </location>
</feature>
<gene>
    <name evidence="2" type="ORF">CUNI_LOCUS22433</name>
</gene>
<sequence length="263" mass="30304">EKLTKEFLISLKENKIKYLPKKNPRFPKANYYCILCDFHLNIEADCSKHLTDTRHLRKKKLHEEDMVLRSIPKPTERQFAALTAAVEKVYTEHGISPEEKKQRADAVLRLEKVLKEKIPDLMLYLYGSSLTGFGMKTADINVNLTSTDKNKKLTTLLKETYVGIKDLNDSGFSNVRPDFTAKVPGLYLTDNMTGLTLRIAIHCYKAHCTSQLLSMYSDFDTRVSKLAVAFRYWAHLCGLDRHLDGFMPPQAFNLMVIYFLQQM</sequence>
<evidence type="ECO:0000313" key="3">
    <source>
        <dbReference type="Proteomes" id="UP000678393"/>
    </source>
</evidence>
<accession>A0A8S4A991</accession>
<dbReference type="GO" id="GO:0050265">
    <property type="term" value="F:RNA uridylyltransferase activity"/>
    <property type="evidence" value="ECO:0007669"/>
    <property type="project" value="TreeGrafter"/>
</dbReference>
<dbReference type="SUPFAM" id="SSF81301">
    <property type="entry name" value="Nucleotidyltransferase"/>
    <property type="match status" value="1"/>
</dbReference>
<dbReference type="Gene3D" id="1.10.1410.10">
    <property type="match status" value="1"/>
</dbReference>
<proteinExistence type="predicted"/>
<dbReference type="GO" id="GO:0031123">
    <property type="term" value="P:RNA 3'-end processing"/>
    <property type="evidence" value="ECO:0007669"/>
    <property type="project" value="TreeGrafter"/>
</dbReference>
<dbReference type="AlphaFoldDB" id="A0A8S4A991"/>
<comment type="caution">
    <text evidence="2">The sequence shown here is derived from an EMBL/GenBank/DDBJ whole genome shotgun (WGS) entry which is preliminary data.</text>
</comment>
<dbReference type="SUPFAM" id="SSF81631">
    <property type="entry name" value="PAP/OAS1 substrate-binding domain"/>
    <property type="match status" value="1"/>
</dbReference>
<protein>
    <recommendedName>
        <fullName evidence="1">Terminal uridylyltransferase 4/7 nucleotidyltransferase domain-containing protein</fullName>
    </recommendedName>
</protein>
<dbReference type="InterPro" id="IPR045100">
    <property type="entry name" value="TUT4/7_NTP_transf"/>
</dbReference>
<dbReference type="PANTHER" id="PTHR12271">
    <property type="entry name" value="POLY A POLYMERASE CID PAP -RELATED"/>
    <property type="match status" value="1"/>
</dbReference>
<dbReference type="EMBL" id="CAJHNH020008582">
    <property type="protein sequence ID" value="CAG5136875.1"/>
    <property type="molecule type" value="Genomic_DNA"/>
</dbReference>
<evidence type="ECO:0000313" key="2">
    <source>
        <dbReference type="EMBL" id="CAG5136875.1"/>
    </source>
</evidence>
<dbReference type="InterPro" id="IPR043519">
    <property type="entry name" value="NT_sf"/>
</dbReference>
<keyword evidence="3" id="KW-1185">Reference proteome</keyword>
<dbReference type="Proteomes" id="UP000678393">
    <property type="component" value="Unassembled WGS sequence"/>
</dbReference>
<reference evidence="2" key="1">
    <citation type="submission" date="2021-04" db="EMBL/GenBank/DDBJ databases">
        <authorList>
            <consortium name="Molecular Ecology Group"/>
        </authorList>
    </citation>
    <scope>NUCLEOTIDE SEQUENCE</scope>
</reference>
<dbReference type="PANTHER" id="PTHR12271:SF66">
    <property type="entry name" value="TERMINAL URIDYLYLTRANSFERASE TAILOR"/>
    <property type="match status" value="1"/>
</dbReference>
<dbReference type="OrthoDB" id="407432at2759"/>
<feature type="non-terminal residue" evidence="2">
    <location>
        <position position="263"/>
    </location>
</feature>
<feature type="non-terminal residue" evidence="2">
    <location>
        <position position="1"/>
    </location>
</feature>
<evidence type="ECO:0000259" key="1">
    <source>
        <dbReference type="Pfam" id="PF19088"/>
    </source>
</evidence>
<dbReference type="CDD" id="cd05402">
    <property type="entry name" value="NT_PAP_TUTase"/>
    <property type="match status" value="1"/>
</dbReference>
<dbReference type="Gene3D" id="3.30.460.10">
    <property type="entry name" value="Beta Polymerase, domain 2"/>
    <property type="match status" value="1"/>
</dbReference>